<sequence length="276" mass="28980">MTDCYAVFGQPISHSKSPRIHSFFAAQTGQDLSYTAQEVAPEHFTARVGDFFAAGGLGLNCTVPLKELAFDYAQVKTPRAERAKAVNTLKRLPDGAVLGDNTDGGGLVTDLLDNHHLTLAGQRILLLGAGGASRGILAPLLEQCPHSLRIANRTAAKAEQLAAEFADLGAVSGGGFADLAGQHFDLILNATSASLSGQLPPLPAGLLSPGGVCYDLAYGNQPTAFVRWGQAQGAAHSLDGLGMLIEQAAEAFRLWRGIRPDSAPLIALFDHERTSL</sequence>
<dbReference type="NCBIfam" id="NF001310">
    <property type="entry name" value="PRK00258.1-2"/>
    <property type="match status" value="1"/>
</dbReference>
<feature type="binding site" evidence="8">
    <location>
        <position position="103"/>
    </location>
    <ligand>
        <name>shikimate</name>
        <dbReference type="ChEBI" id="CHEBI:36208"/>
    </ligand>
</feature>
<dbReference type="InterPro" id="IPR011342">
    <property type="entry name" value="Shikimate_DH"/>
</dbReference>
<keyword evidence="13" id="KW-1185">Reference proteome</keyword>
<dbReference type="EC" id="1.1.1.25" evidence="2 8"/>
<feature type="binding site" evidence="8">
    <location>
        <begin position="128"/>
        <end position="132"/>
    </location>
    <ligand>
        <name>NADP(+)</name>
        <dbReference type="ChEBI" id="CHEBI:58349"/>
    </ligand>
</feature>
<feature type="binding site" evidence="8">
    <location>
        <begin position="152"/>
        <end position="157"/>
    </location>
    <ligand>
        <name>NADP(+)</name>
        <dbReference type="ChEBI" id="CHEBI:58349"/>
    </ligand>
</feature>
<feature type="domain" description="Shikimate dehydrogenase substrate binding N-terminal" evidence="10">
    <location>
        <begin position="7"/>
        <end position="89"/>
    </location>
</feature>
<dbReference type="PANTHER" id="PTHR21089:SF1">
    <property type="entry name" value="BIFUNCTIONAL 3-DEHYDROQUINATE DEHYDRATASE_SHIKIMATE DEHYDROGENASE, CHLOROPLASTIC"/>
    <property type="match status" value="1"/>
</dbReference>
<dbReference type="UniPathway" id="UPA00053">
    <property type="reaction ID" value="UER00087"/>
</dbReference>
<feature type="binding site" evidence="8">
    <location>
        <position position="62"/>
    </location>
    <ligand>
        <name>shikimate</name>
        <dbReference type="ChEBI" id="CHEBI:36208"/>
    </ligand>
</feature>
<evidence type="ECO:0000256" key="3">
    <source>
        <dbReference type="ARBA" id="ARBA00022605"/>
    </source>
</evidence>
<dbReference type="Pfam" id="PF08501">
    <property type="entry name" value="Shikimate_dh_N"/>
    <property type="match status" value="1"/>
</dbReference>
<dbReference type="GO" id="GO:0009423">
    <property type="term" value="P:chorismate biosynthetic process"/>
    <property type="evidence" value="ECO:0007669"/>
    <property type="project" value="UniProtKB-UniRule"/>
</dbReference>
<feature type="binding site" evidence="8">
    <location>
        <position position="247"/>
    </location>
    <ligand>
        <name>shikimate</name>
        <dbReference type="ChEBI" id="CHEBI:36208"/>
    </ligand>
</feature>
<proteinExistence type="inferred from homology"/>
<keyword evidence="5 8" id="KW-0560">Oxidoreductase</keyword>
<comment type="catalytic activity">
    <reaction evidence="7 8">
        <text>shikimate + NADP(+) = 3-dehydroshikimate + NADPH + H(+)</text>
        <dbReference type="Rhea" id="RHEA:17737"/>
        <dbReference type="ChEBI" id="CHEBI:15378"/>
        <dbReference type="ChEBI" id="CHEBI:16630"/>
        <dbReference type="ChEBI" id="CHEBI:36208"/>
        <dbReference type="ChEBI" id="CHEBI:57783"/>
        <dbReference type="ChEBI" id="CHEBI:58349"/>
        <dbReference type="EC" id="1.1.1.25"/>
    </reaction>
</comment>
<evidence type="ECO:0000256" key="5">
    <source>
        <dbReference type="ARBA" id="ARBA00023002"/>
    </source>
</evidence>
<dbReference type="NCBIfam" id="TIGR00507">
    <property type="entry name" value="aroE"/>
    <property type="match status" value="1"/>
</dbReference>
<dbReference type="GO" id="GO:0005829">
    <property type="term" value="C:cytosol"/>
    <property type="evidence" value="ECO:0007669"/>
    <property type="project" value="TreeGrafter"/>
</dbReference>
<gene>
    <name evidence="8" type="primary">aroE</name>
    <name evidence="12" type="ORF">CEK71_15165</name>
</gene>
<name>A0A1Z4C1B1_9GAMM</name>
<evidence type="ECO:0000256" key="6">
    <source>
        <dbReference type="ARBA" id="ARBA00023141"/>
    </source>
</evidence>
<comment type="caution">
    <text evidence="8">Lacks conserved residue(s) required for the propagation of feature annotation.</text>
</comment>
<evidence type="ECO:0000259" key="9">
    <source>
        <dbReference type="Pfam" id="PF01488"/>
    </source>
</evidence>
<feature type="binding site" evidence="8">
    <location>
        <position position="240"/>
    </location>
    <ligand>
        <name>NADP(+)</name>
        <dbReference type="ChEBI" id="CHEBI:58349"/>
    </ligand>
</feature>
<evidence type="ECO:0000313" key="13">
    <source>
        <dbReference type="Proteomes" id="UP000197019"/>
    </source>
</evidence>
<evidence type="ECO:0000256" key="2">
    <source>
        <dbReference type="ARBA" id="ARBA00012962"/>
    </source>
</evidence>
<keyword evidence="4 8" id="KW-0521">NADP</keyword>
<dbReference type="InterPro" id="IPR006151">
    <property type="entry name" value="Shikm_DH/Glu-tRNA_Rdtase"/>
</dbReference>
<keyword evidence="3 8" id="KW-0028">Amino-acid biosynthesis</keyword>
<dbReference type="InterPro" id="IPR013708">
    <property type="entry name" value="Shikimate_DH-bd_N"/>
</dbReference>
<dbReference type="HAMAP" id="MF_00222">
    <property type="entry name" value="Shikimate_DH_AroE"/>
    <property type="match status" value="1"/>
</dbReference>
<protein>
    <recommendedName>
        <fullName evidence="2 8">Shikimate dehydrogenase (NADP(+))</fullName>
        <shortName evidence="8">SDH</shortName>
        <ecNumber evidence="2 8">1.1.1.25</ecNumber>
    </recommendedName>
</protein>
<dbReference type="SUPFAM" id="SSF51735">
    <property type="entry name" value="NAD(P)-binding Rossmann-fold domains"/>
    <property type="match status" value="1"/>
</dbReference>
<dbReference type="FunFam" id="3.40.50.720:FF:000104">
    <property type="entry name" value="Shikimate dehydrogenase (NADP(+))"/>
    <property type="match status" value="1"/>
</dbReference>
<dbReference type="GO" id="GO:0050661">
    <property type="term" value="F:NADP binding"/>
    <property type="evidence" value="ECO:0007669"/>
    <property type="project" value="InterPro"/>
</dbReference>
<reference evidence="12 13" key="1">
    <citation type="submission" date="2017-06" db="EMBL/GenBank/DDBJ databases">
        <title>Genome Sequencing of the methanotroph Methylovulum psychrotolerants str. HV10-M2 isolated from a high-altitude environment.</title>
        <authorList>
            <person name="Mateos-Rivera A."/>
        </authorList>
    </citation>
    <scope>NUCLEOTIDE SEQUENCE [LARGE SCALE GENOMIC DNA]</scope>
    <source>
        <strain evidence="12 13">HV10_M2</strain>
    </source>
</reference>
<dbReference type="InterPro" id="IPR046346">
    <property type="entry name" value="Aminoacid_DH-like_N_sf"/>
</dbReference>
<dbReference type="OrthoDB" id="9776868at2"/>
<dbReference type="AlphaFoldDB" id="A0A1Z4C1B1"/>
<comment type="subunit">
    <text evidence="8">Homodimer.</text>
</comment>
<feature type="binding site" evidence="8">
    <location>
        <begin position="15"/>
        <end position="17"/>
    </location>
    <ligand>
        <name>shikimate</name>
        <dbReference type="ChEBI" id="CHEBI:36208"/>
    </ligand>
</feature>
<dbReference type="InterPro" id="IPR022893">
    <property type="entry name" value="Shikimate_DH_fam"/>
</dbReference>
<dbReference type="GO" id="GO:0008652">
    <property type="term" value="P:amino acid biosynthetic process"/>
    <property type="evidence" value="ECO:0007669"/>
    <property type="project" value="UniProtKB-KW"/>
</dbReference>
<dbReference type="Pfam" id="PF18317">
    <property type="entry name" value="SDH_C"/>
    <property type="match status" value="1"/>
</dbReference>
<comment type="similarity">
    <text evidence="8">Belongs to the shikimate dehydrogenase family.</text>
</comment>
<evidence type="ECO:0000259" key="11">
    <source>
        <dbReference type="Pfam" id="PF18317"/>
    </source>
</evidence>
<evidence type="ECO:0000256" key="7">
    <source>
        <dbReference type="ARBA" id="ARBA00049442"/>
    </source>
</evidence>
<dbReference type="GO" id="GO:0009073">
    <property type="term" value="P:aromatic amino acid family biosynthetic process"/>
    <property type="evidence" value="ECO:0007669"/>
    <property type="project" value="UniProtKB-KW"/>
</dbReference>
<evidence type="ECO:0000313" key="12">
    <source>
        <dbReference type="EMBL" id="ASF47300.1"/>
    </source>
</evidence>
<comment type="function">
    <text evidence="8">Involved in the biosynthesis of the chorismate, which leads to the biosynthesis of aromatic amino acids. Catalyzes the reversible NADPH linked reduction of 3-dehydroshikimate (DHSA) to yield shikimate (SA).</text>
</comment>
<evidence type="ECO:0000256" key="8">
    <source>
        <dbReference type="HAMAP-Rule" id="MF_00222"/>
    </source>
</evidence>
<dbReference type="Proteomes" id="UP000197019">
    <property type="component" value="Chromosome"/>
</dbReference>
<evidence type="ECO:0000259" key="10">
    <source>
        <dbReference type="Pfam" id="PF08501"/>
    </source>
</evidence>
<feature type="domain" description="SDH C-terminal" evidence="11">
    <location>
        <begin position="240"/>
        <end position="262"/>
    </location>
</feature>
<feature type="binding site" evidence="8">
    <location>
        <position position="218"/>
    </location>
    <ligand>
        <name>shikimate</name>
        <dbReference type="ChEBI" id="CHEBI:36208"/>
    </ligand>
</feature>
<accession>A0A1Z4C1B1</accession>
<dbReference type="GO" id="GO:0004764">
    <property type="term" value="F:shikimate 3-dehydrogenase (NADP+) activity"/>
    <property type="evidence" value="ECO:0007669"/>
    <property type="project" value="UniProtKB-UniRule"/>
</dbReference>
<dbReference type="FunFam" id="3.40.50.10860:FF:000006">
    <property type="entry name" value="Shikimate dehydrogenase (NADP(+))"/>
    <property type="match status" value="1"/>
</dbReference>
<dbReference type="Gene3D" id="3.40.50.10860">
    <property type="entry name" value="Leucine Dehydrogenase, chain A, domain 1"/>
    <property type="match status" value="1"/>
</dbReference>
<dbReference type="SUPFAM" id="SSF53223">
    <property type="entry name" value="Aminoacid dehydrogenase-like, N-terminal domain"/>
    <property type="match status" value="1"/>
</dbReference>
<feature type="domain" description="Quinate/shikimate 5-dehydrogenase/glutamyl-tRNA reductase" evidence="9">
    <location>
        <begin position="118"/>
        <end position="193"/>
    </location>
</feature>
<dbReference type="Gene3D" id="3.40.50.720">
    <property type="entry name" value="NAD(P)-binding Rossmann-like Domain"/>
    <property type="match status" value="1"/>
</dbReference>
<evidence type="ECO:0000256" key="4">
    <source>
        <dbReference type="ARBA" id="ARBA00022857"/>
    </source>
</evidence>
<evidence type="ECO:0000256" key="1">
    <source>
        <dbReference type="ARBA" id="ARBA00004871"/>
    </source>
</evidence>
<dbReference type="GO" id="GO:0019632">
    <property type="term" value="P:shikimate metabolic process"/>
    <property type="evidence" value="ECO:0007669"/>
    <property type="project" value="InterPro"/>
</dbReference>
<keyword evidence="6 8" id="KW-0057">Aromatic amino acid biosynthesis</keyword>
<dbReference type="Pfam" id="PF01488">
    <property type="entry name" value="Shikimate_DH"/>
    <property type="match status" value="1"/>
</dbReference>
<dbReference type="CDD" id="cd01065">
    <property type="entry name" value="NAD_bind_Shikimate_DH"/>
    <property type="match status" value="1"/>
</dbReference>
<feature type="active site" description="Proton acceptor" evidence="8">
    <location>
        <position position="66"/>
    </location>
</feature>
<dbReference type="EMBL" id="CP022129">
    <property type="protein sequence ID" value="ASF47300.1"/>
    <property type="molecule type" value="Genomic_DNA"/>
</dbReference>
<dbReference type="PANTHER" id="PTHR21089">
    <property type="entry name" value="SHIKIMATE DEHYDROGENASE"/>
    <property type="match status" value="1"/>
</dbReference>
<organism evidence="12 13">
    <name type="scientific">Methylovulum psychrotolerans</name>
    <dbReference type="NCBI Taxonomy" id="1704499"/>
    <lineage>
        <taxon>Bacteria</taxon>
        <taxon>Pseudomonadati</taxon>
        <taxon>Pseudomonadota</taxon>
        <taxon>Gammaproteobacteria</taxon>
        <taxon>Methylococcales</taxon>
        <taxon>Methylococcaceae</taxon>
        <taxon>Methylovulum</taxon>
    </lineage>
</organism>
<dbReference type="InterPro" id="IPR041121">
    <property type="entry name" value="SDH_C"/>
</dbReference>
<feature type="binding site" evidence="8">
    <location>
        <position position="87"/>
    </location>
    <ligand>
        <name>shikimate</name>
        <dbReference type="ChEBI" id="CHEBI:36208"/>
    </ligand>
</feature>
<feature type="binding site" evidence="8">
    <location>
        <position position="216"/>
    </location>
    <ligand>
        <name>NADP(+)</name>
        <dbReference type="ChEBI" id="CHEBI:58349"/>
    </ligand>
</feature>
<dbReference type="KEGG" id="mpsy:CEK71_15165"/>
<dbReference type="RefSeq" id="WP_088620172.1">
    <property type="nucleotide sequence ID" value="NZ_CP022129.1"/>
</dbReference>
<comment type="pathway">
    <text evidence="1 8">Metabolic intermediate biosynthesis; chorismate biosynthesis; chorismate from D-erythrose 4-phosphate and phosphoenolpyruvate: step 4/7.</text>
</comment>
<dbReference type="InterPro" id="IPR036291">
    <property type="entry name" value="NAD(P)-bd_dom_sf"/>
</dbReference>